<organism evidence="2 3">
    <name type="scientific">Tetrapyrgos nigripes</name>
    <dbReference type="NCBI Taxonomy" id="182062"/>
    <lineage>
        <taxon>Eukaryota</taxon>
        <taxon>Fungi</taxon>
        <taxon>Dikarya</taxon>
        <taxon>Basidiomycota</taxon>
        <taxon>Agaricomycotina</taxon>
        <taxon>Agaricomycetes</taxon>
        <taxon>Agaricomycetidae</taxon>
        <taxon>Agaricales</taxon>
        <taxon>Marasmiineae</taxon>
        <taxon>Marasmiaceae</taxon>
        <taxon>Tetrapyrgos</taxon>
    </lineage>
</organism>
<dbReference type="PANTHER" id="PTHR37049">
    <property type="entry name" value="PEPTIDASE S41 FAMILY PROTEIN"/>
    <property type="match status" value="1"/>
</dbReference>
<dbReference type="Proteomes" id="UP000559256">
    <property type="component" value="Unassembled WGS sequence"/>
</dbReference>
<evidence type="ECO:0000313" key="3">
    <source>
        <dbReference type="Proteomes" id="UP000559256"/>
    </source>
</evidence>
<feature type="chain" id="PRO_5034016282" description="Tail specific protease domain-containing protein" evidence="1">
    <location>
        <begin position="20"/>
        <end position="677"/>
    </location>
</feature>
<accession>A0A8H5LW30</accession>
<dbReference type="AlphaFoldDB" id="A0A8H5LW30"/>
<sequence>MVHTGNLLATLSALGYALASEAMLETRQNDPCAKIGGQQWVNPADLRACFTSFPLDPALQENIIDVLNKTMAFHVSVNYQISAPEPFTNDVHEDLLKDFARIKAQSYDSEYDMHVDIQNSINRLRDGHCFWSYNCFDCAFVYTNFLPIFLVQIVDASGTQTVNIAAESYNVSSVEFADQIDVWEAALPDGITLESLNGATVLSIDGKDPLIAADTNAETNGHLQGLGTRQNVFFASYQRGQTGWNYVLGDFAQQSLPRSDSVTLEIQRVNQPKTETVTIPYRARRGINPANLTDTASWRAGFCLNPTSDTFIKSYPDTKITREITKKFQQQSPMPPASFRDIVSAVPNDLTDAAFPPSLAPPAQNLPGEFGFGEFFMLEDGVTGVLAFGSFAGDTLEAQERGLLDGLNGLKSKGAKQLIVDVTNNGGGSVCIAHFLHRILVGPKDTTVPQAILDTKIRAGPLAKLIVKAIIENNTDPDVQALFNPARWTNASDVPFAPNFDFMDPAVDEVINGVPDAFSQRIGAECPDSGGWDVELPDEPLFEGPNVVIVSNGLCASSCGLFSIPMVKREGARTVVVGGRQGVNQQYTGTVGGQSLNGFNMFAEALNAGLVDNPLNQPILLVQGLIGITWRSAFGIDDPTQPEEWQDHSADLNLPLTAETVNNPLAIWNEVAKRMFS</sequence>
<keyword evidence="3" id="KW-1185">Reference proteome</keyword>
<name>A0A8H5LW30_9AGAR</name>
<dbReference type="PANTHER" id="PTHR37049:SF4">
    <property type="entry name" value="RHODANESE DOMAIN-CONTAINING PROTEIN"/>
    <property type="match status" value="1"/>
</dbReference>
<comment type="caution">
    <text evidence="2">The sequence shown here is derived from an EMBL/GenBank/DDBJ whole genome shotgun (WGS) entry which is preliminary data.</text>
</comment>
<gene>
    <name evidence="2" type="ORF">D9758_003451</name>
</gene>
<dbReference type="SUPFAM" id="SSF52096">
    <property type="entry name" value="ClpP/crotonase"/>
    <property type="match status" value="1"/>
</dbReference>
<dbReference type="OrthoDB" id="27214at2759"/>
<evidence type="ECO:0008006" key="4">
    <source>
        <dbReference type="Google" id="ProtNLM"/>
    </source>
</evidence>
<evidence type="ECO:0000256" key="1">
    <source>
        <dbReference type="SAM" id="SignalP"/>
    </source>
</evidence>
<dbReference type="InterPro" id="IPR029045">
    <property type="entry name" value="ClpP/crotonase-like_dom_sf"/>
</dbReference>
<keyword evidence="1" id="KW-0732">Signal</keyword>
<feature type="signal peptide" evidence="1">
    <location>
        <begin position="1"/>
        <end position="19"/>
    </location>
</feature>
<protein>
    <recommendedName>
        <fullName evidence="4">Tail specific protease domain-containing protein</fullName>
    </recommendedName>
</protein>
<evidence type="ECO:0000313" key="2">
    <source>
        <dbReference type="EMBL" id="KAF5371707.1"/>
    </source>
</evidence>
<proteinExistence type="predicted"/>
<dbReference type="Gene3D" id="3.90.226.10">
    <property type="entry name" value="2-enoyl-CoA Hydratase, Chain A, domain 1"/>
    <property type="match status" value="1"/>
</dbReference>
<dbReference type="InterPro" id="IPR052766">
    <property type="entry name" value="S41A_metabolite_peptidase"/>
</dbReference>
<dbReference type="EMBL" id="JAACJM010000007">
    <property type="protein sequence ID" value="KAF5371707.1"/>
    <property type="molecule type" value="Genomic_DNA"/>
</dbReference>
<reference evidence="2 3" key="1">
    <citation type="journal article" date="2020" name="ISME J.">
        <title>Uncovering the hidden diversity of litter-decomposition mechanisms in mushroom-forming fungi.</title>
        <authorList>
            <person name="Floudas D."/>
            <person name="Bentzer J."/>
            <person name="Ahren D."/>
            <person name="Johansson T."/>
            <person name="Persson P."/>
            <person name="Tunlid A."/>
        </authorList>
    </citation>
    <scope>NUCLEOTIDE SEQUENCE [LARGE SCALE GENOMIC DNA]</scope>
    <source>
        <strain evidence="2 3">CBS 291.85</strain>
    </source>
</reference>